<protein>
    <submittedName>
        <fullName evidence="3">SDR family oxidoreductase</fullName>
    </submittedName>
</protein>
<dbReference type="Pfam" id="PF13561">
    <property type="entry name" value="adh_short_C2"/>
    <property type="match status" value="1"/>
</dbReference>
<evidence type="ECO:0000313" key="4">
    <source>
        <dbReference type="Proteomes" id="UP000474757"/>
    </source>
</evidence>
<reference evidence="3 4" key="1">
    <citation type="submission" date="2020-02" db="EMBL/GenBank/DDBJ databases">
        <title>Pseudoroseicyclus tamarix, sp. nov., isolated from offshore sediment of a Tamarix chinensis forest.</title>
        <authorList>
            <person name="Gai Y."/>
        </authorList>
    </citation>
    <scope>NUCLEOTIDE SEQUENCE [LARGE SCALE GENOMIC DNA]</scope>
    <source>
        <strain evidence="3 4">CLL3-39</strain>
    </source>
</reference>
<dbReference type="RefSeq" id="WP_163894312.1">
    <property type="nucleotide sequence ID" value="NZ_JAAFYS010000003.1"/>
</dbReference>
<evidence type="ECO:0000313" key="3">
    <source>
        <dbReference type="EMBL" id="NDV01874.1"/>
    </source>
</evidence>
<accession>A0A6B2K0A1</accession>
<dbReference type="SUPFAM" id="SSF51735">
    <property type="entry name" value="NAD(P)-binding Rossmann-fold domains"/>
    <property type="match status" value="1"/>
</dbReference>
<dbReference type="PRINTS" id="PR00081">
    <property type="entry name" value="GDHRDH"/>
</dbReference>
<keyword evidence="2" id="KW-0560">Oxidoreductase</keyword>
<dbReference type="Proteomes" id="UP000474757">
    <property type="component" value="Unassembled WGS sequence"/>
</dbReference>
<dbReference type="CDD" id="cd05233">
    <property type="entry name" value="SDR_c"/>
    <property type="match status" value="1"/>
</dbReference>
<dbReference type="Gene3D" id="3.40.50.720">
    <property type="entry name" value="NAD(P)-binding Rossmann-like Domain"/>
    <property type="match status" value="1"/>
</dbReference>
<evidence type="ECO:0000256" key="1">
    <source>
        <dbReference type="ARBA" id="ARBA00006484"/>
    </source>
</evidence>
<dbReference type="GO" id="GO:0016616">
    <property type="term" value="F:oxidoreductase activity, acting on the CH-OH group of donors, NAD or NADP as acceptor"/>
    <property type="evidence" value="ECO:0007669"/>
    <property type="project" value="TreeGrafter"/>
</dbReference>
<proteinExistence type="inferred from homology"/>
<evidence type="ECO:0000256" key="2">
    <source>
        <dbReference type="ARBA" id="ARBA00023002"/>
    </source>
</evidence>
<keyword evidence="4" id="KW-1185">Reference proteome</keyword>
<dbReference type="PANTHER" id="PTHR42760:SF133">
    <property type="entry name" value="3-OXOACYL-[ACYL-CARRIER-PROTEIN] REDUCTASE"/>
    <property type="match status" value="1"/>
</dbReference>
<gene>
    <name evidence="3" type="ORF">GZA08_12955</name>
</gene>
<dbReference type="PROSITE" id="PS00061">
    <property type="entry name" value="ADH_SHORT"/>
    <property type="match status" value="1"/>
</dbReference>
<dbReference type="InterPro" id="IPR020904">
    <property type="entry name" value="Sc_DH/Rdtase_CS"/>
</dbReference>
<sequence>MQAKYPDLSGAPVFITGGGSGIGALLVEGFLRQNARVAFCDIVDSTEFADRMGEETGARPLFLDADVTDTGALKAAMRNAEEAHGPLAVLVNNAANDQRAEADEVDEAFWDWSLSLNLKQQFFAAQEAAAQMRKRGGGRIVNYSSIAHALGGANMTSYVAAKAGVAGMTRSLARAWGKEGIRVNAIAPGLVVTERQRELWITEEGLKSHVGGQAIPRPIAPEDLVGPTLFLASEASAMIAAQVIVVDGGYVIHA</sequence>
<dbReference type="EMBL" id="JAAGAB010000003">
    <property type="protein sequence ID" value="NDV01874.1"/>
    <property type="molecule type" value="Genomic_DNA"/>
</dbReference>
<dbReference type="PANTHER" id="PTHR42760">
    <property type="entry name" value="SHORT-CHAIN DEHYDROGENASES/REDUCTASES FAMILY MEMBER"/>
    <property type="match status" value="1"/>
</dbReference>
<dbReference type="InterPro" id="IPR002347">
    <property type="entry name" value="SDR_fam"/>
</dbReference>
<comment type="similarity">
    <text evidence="1">Belongs to the short-chain dehydrogenases/reductases (SDR) family.</text>
</comment>
<name>A0A6B2K0A1_9RHOB</name>
<dbReference type="FunFam" id="3.40.50.720:FF:000084">
    <property type="entry name" value="Short-chain dehydrogenase reductase"/>
    <property type="match status" value="1"/>
</dbReference>
<dbReference type="AlphaFoldDB" id="A0A6B2K0A1"/>
<dbReference type="InterPro" id="IPR036291">
    <property type="entry name" value="NAD(P)-bd_dom_sf"/>
</dbReference>
<organism evidence="3 4">
    <name type="scientific">Pseudoroseicyclus tamaricis</name>
    <dbReference type="NCBI Taxonomy" id="2705421"/>
    <lineage>
        <taxon>Bacteria</taxon>
        <taxon>Pseudomonadati</taxon>
        <taxon>Pseudomonadota</taxon>
        <taxon>Alphaproteobacteria</taxon>
        <taxon>Rhodobacterales</taxon>
        <taxon>Paracoccaceae</taxon>
        <taxon>Pseudoroseicyclus</taxon>
    </lineage>
</organism>
<dbReference type="PRINTS" id="PR00080">
    <property type="entry name" value="SDRFAMILY"/>
</dbReference>
<comment type="caution">
    <text evidence="3">The sequence shown here is derived from an EMBL/GenBank/DDBJ whole genome shotgun (WGS) entry which is preliminary data.</text>
</comment>